<dbReference type="InterPro" id="IPR027417">
    <property type="entry name" value="P-loop_NTPase"/>
</dbReference>
<dbReference type="OrthoDB" id="1534087at2759"/>
<dbReference type="Pfam" id="PF05729">
    <property type="entry name" value="NACHT"/>
    <property type="match status" value="1"/>
</dbReference>
<comment type="caution">
    <text evidence="2">The sequence shown here is derived from an EMBL/GenBank/DDBJ whole genome shotgun (WGS) entry which is preliminary data.</text>
</comment>
<dbReference type="Gene3D" id="1.20.930.20">
    <property type="entry name" value="Adaptor protein Cbl, N-terminal domain"/>
    <property type="match status" value="1"/>
</dbReference>
<dbReference type="InterPro" id="IPR011990">
    <property type="entry name" value="TPR-like_helical_dom_sf"/>
</dbReference>
<organism evidence="2 3">
    <name type="scientific">Mycena sanguinolenta</name>
    <dbReference type="NCBI Taxonomy" id="230812"/>
    <lineage>
        <taxon>Eukaryota</taxon>
        <taxon>Fungi</taxon>
        <taxon>Dikarya</taxon>
        <taxon>Basidiomycota</taxon>
        <taxon>Agaricomycotina</taxon>
        <taxon>Agaricomycetes</taxon>
        <taxon>Agaricomycetidae</taxon>
        <taxon>Agaricales</taxon>
        <taxon>Marasmiineae</taxon>
        <taxon>Mycenaceae</taxon>
        <taxon>Mycena</taxon>
    </lineage>
</organism>
<dbReference type="InterPro" id="IPR036537">
    <property type="entry name" value="Adaptor_Cbl_N_dom_sf"/>
</dbReference>
<evidence type="ECO:0000313" key="3">
    <source>
        <dbReference type="Proteomes" id="UP000623467"/>
    </source>
</evidence>
<dbReference type="SUPFAM" id="SSF48452">
    <property type="entry name" value="TPR-like"/>
    <property type="match status" value="1"/>
</dbReference>
<dbReference type="SUPFAM" id="SSF52540">
    <property type="entry name" value="P-loop containing nucleoside triphosphate hydrolases"/>
    <property type="match status" value="1"/>
</dbReference>
<gene>
    <name evidence="2" type="ORF">MSAN_02409500</name>
</gene>
<evidence type="ECO:0000313" key="2">
    <source>
        <dbReference type="EMBL" id="KAF7333664.1"/>
    </source>
</evidence>
<dbReference type="EMBL" id="JACAZH010000052">
    <property type="protein sequence ID" value="KAF7333664.1"/>
    <property type="molecule type" value="Genomic_DNA"/>
</dbReference>
<evidence type="ECO:0000259" key="1">
    <source>
        <dbReference type="Pfam" id="PF05729"/>
    </source>
</evidence>
<feature type="domain" description="NACHT" evidence="1">
    <location>
        <begin position="245"/>
        <end position="370"/>
    </location>
</feature>
<dbReference type="InterPro" id="IPR019734">
    <property type="entry name" value="TPR_rpt"/>
</dbReference>
<reference evidence="2" key="1">
    <citation type="submission" date="2020-05" db="EMBL/GenBank/DDBJ databases">
        <title>Mycena genomes resolve the evolution of fungal bioluminescence.</title>
        <authorList>
            <person name="Tsai I.J."/>
        </authorList>
    </citation>
    <scope>NUCLEOTIDE SEQUENCE</scope>
    <source>
        <strain evidence="2">160909Yilan</strain>
    </source>
</reference>
<protein>
    <recommendedName>
        <fullName evidence="1">NACHT domain-containing protein</fullName>
    </recommendedName>
</protein>
<dbReference type="Gene3D" id="3.40.50.300">
    <property type="entry name" value="P-loop containing nucleotide triphosphate hydrolases"/>
    <property type="match status" value="1"/>
</dbReference>
<dbReference type="InterPro" id="IPR007111">
    <property type="entry name" value="NACHT_NTPase"/>
</dbReference>
<dbReference type="InterPro" id="IPR059179">
    <property type="entry name" value="MLKL-like_MCAfunc"/>
</dbReference>
<accession>A0A8H6X437</accession>
<dbReference type="CDD" id="cd21037">
    <property type="entry name" value="MLKL_NTD"/>
    <property type="match status" value="1"/>
</dbReference>
<dbReference type="PANTHER" id="PTHR47691">
    <property type="entry name" value="REGULATOR-RELATED"/>
    <property type="match status" value="1"/>
</dbReference>
<name>A0A8H6X437_9AGAR</name>
<dbReference type="Proteomes" id="UP000623467">
    <property type="component" value="Unassembled WGS sequence"/>
</dbReference>
<proteinExistence type="predicted"/>
<sequence length="940" mass="103489">MTGRFSRSLRRAPSAAKDFPDLVIPSTATYALEGAKVLAKTLKNVSNLIPIPFLSSLVDVGIKVLEACQEASATGENVRDLRDRVYGIMLVVVDSTMTSKDKTSVELREKTEKIQSVLDGILADLVKIQEQRKWLLVFFRDLNKDRVDRCVGRLVIALENFQVAGQLRVEASQLRVEDLLAKIKAEHSTLRLQLDRIEDAVKQFSQPHNAPHARQDMPSPHNIFYGRDTLVEDIISLLSSERTSRVCITGVGGMGKTSVALAVAENVVVRSIFSKAYVFWVPCVEAKSPDLLRRILYAQLRITDKSYDSLDPLVADLDASKQRRLLLLDNFEIPWLSGSGEDQAEIGDILVRLAKLPHIALLVTMTSGFSPGRIEWQHRALQALDTDAARDAFRTKYRAAAGGLELSTGPDLDRLLAAIGHIPLAITLMAACGGHQGTSAAALLREWRDAGTRMMAGNEMRSMDETIRLSMERGVVKSNPEALALLAILSMLPAGTTGQNLSWWAPTLSSFSAAVDTLRTAALIEFKGDGNFETSRVFVRPTVQSYMAHQARISANTRDQIHDACYRFVLCHKSIPDDPKFKTDLEALASEEINVQSLLMEIPIDAPRHNAVDALIAFSLYQSWTKPSTVVASHALEVARAVINNPHVSDHNTAARHVAAAHEALGKSLFILGRYDEACTHFAAAAALFKDLPDAADLRNAGEASMELLNTLTFIHTEVSPELESLVVEAQADLSSDKSDKYHIARGLLGLGHFLWWADRPDEEVLETLSDAKAIFEQLNCPASAAQCLCHMARTYIWRREYAKALSVLKDALGKADQSGELWLICRILRVTGRCLILLGSYEEASHIITRCLASSQVLGSPLRGAQGLELLAYNCAAMLDLPGARVAYQGAQVQFTKIHSTRDGRKGVDRCSDNLGRLESIAEMDQSIFCNLIEPHPMY</sequence>
<dbReference type="SMART" id="SM00028">
    <property type="entry name" value="TPR"/>
    <property type="match status" value="2"/>
</dbReference>
<dbReference type="GO" id="GO:0007166">
    <property type="term" value="P:cell surface receptor signaling pathway"/>
    <property type="evidence" value="ECO:0007669"/>
    <property type="project" value="InterPro"/>
</dbReference>
<keyword evidence="3" id="KW-1185">Reference proteome</keyword>
<dbReference type="AlphaFoldDB" id="A0A8H6X437"/>
<dbReference type="Gene3D" id="1.25.40.10">
    <property type="entry name" value="Tetratricopeptide repeat domain"/>
    <property type="match status" value="1"/>
</dbReference>
<dbReference type="PANTHER" id="PTHR47691:SF3">
    <property type="entry name" value="HTH-TYPE TRANSCRIPTIONAL REGULATOR RV0890C-RELATED"/>
    <property type="match status" value="1"/>
</dbReference>